<sequence length="159" mass="18089">MSYRCIPDDEIDLVSLIRTIVREEVHRLVNQTQESLDSNPQSLEEIVQDEVERVLAPVSAKPTETDHDQHTPLDAGLSKSSGRGNGDTRQIFSSHHDYEPGDGTEERSDLAKKTFEQLIQKRRIQIHRRGSYAGKNFDPDGSCCYHFPNITSRHTKAFL</sequence>
<accession>A0A8X6KBY7</accession>
<feature type="compositionally biased region" description="Polar residues" evidence="1">
    <location>
        <begin position="78"/>
        <end position="93"/>
    </location>
</feature>
<evidence type="ECO:0000256" key="1">
    <source>
        <dbReference type="SAM" id="MobiDB-lite"/>
    </source>
</evidence>
<dbReference type="Proteomes" id="UP000886998">
    <property type="component" value="Unassembled WGS sequence"/>
</dbReference>
<feature type="compositionally biased region" description="Basic and acidic residues" evidence="1">
    <location>
        <begin position="94"/>
        <end position="109"/>
    </location>
</feature>
<name>A0A8X6KBY7_9ARAC</name>
<organism evidence="2 3">
    <name type="scientific">Trichonephila inaurata madagascariensis</name>
    <dbReference type="NCBI Taxonomy" id="2747483"/>
    <lineage>
        <taxon>Eukaryota</taxon>
        <taxon>Metazoa</taxon>
        <taxon>Ecdysozoa</taxon>
        <taxon>Arthropoda</taxon>
        <taxon>Chelicerata</taxon>
        <taxon>Arachnida</taxon>
        <taxon>Araneae</taxon>
        <taxon>Araneomorphae</taxon>
        <taxon>Entelegynae</taxon>
        <taxon>Araneoidea</taxon>
        <taxon>Nephilidae</taxon>
        <taxon>Trichonephila</taxon>
        <taxon>Trichonephila inaurata</taxon>
    </lineage>
</organism>
<protein>
    <submittedName>
        <fullName evidence="2">Uncharacterized protein</fullName>
    </submittedName>
</protein>
<dbReference type="EMBL" id="BMAV01025098">
    <property type="protein sequence ID" value="GFS38431.1"/>
    <property type="molecule type" value="Genomic_DNA"/>
</dbReference>
<dbReference type="AlphaFoldDB" id="A0A8X6KBY7"/>
<feature type="region of interest" description="Disordered" evidence="1">
    <location>
        <begin position="57"/>
        <end position="109"/>
    </location>
</feature>
<gene>
    <name evidence="2" type="ORF">TNIN_78441</name>
</gene>
<evidence type="ECO:0000313" key="2">
    <source>
        <dbReference type="EMBL" id="GFS38431.1"/>
    </source>
</evidence>
<keyword evidence="3" id="KW-1185">Reference proteome</keyword>
<comment type="caution">
    <text evidence="2">The sequence shown here is derived from an EMBL/GenBank/DDBJ whole genome shotgun (WGS) entry which is preliminary data.</text>
</comment>
<proteinExistence type="predicted"/>
<reference evidence="2" key="1">
    <citation type="submission" date="2020-08" db="EMBL/GenBank/DDBJ databases">
        <title>Multicomponent nature underlies the extraordinary mechanical properties of spider dragline silk.</title>
        <authorList>
            <person name="Kono N."/>
            <person name="Nakamura H."/>
            <person name="Mori M."/>
            <person name="Yoshida Y."/>
            <person name="Ohtoshi R."/>
            <person name="Malay A.D."/>
            <person name="Moran D.A.P."/>
            <person name="Tomita M."/>
            <person name="Numata K."/>
            <person name="Arakawa K."/>
        </authorList>
    </citation>
    <scope>NUCLEOTIDE SEQUENCE</scope>
</reference>
<evidence type="ECO:0000313" key="3">
    <source>
        <dbReference type="Proteomes" id="UP000886998"/>
    </source>
</evidence>